<feature type="transmembrane region" description="Helical" evidence="2">
    <location>
        <begin position="100"/>
        <end position="121"/>
    </location>
</feature>
<feature type="compositionally biased region" description="Low complexity" evidence="1">
    <location>
        <begin position="186"/>
        <end position="199"/>
    </location>
</feature>
<feature type="region of interest" description="Disordered" evidence="1">
    <location>
        <begin position="180"/>
        <end position="244"/>
    </location>
</feature>
<evidence type="ECO:0000256" key="1">
    <source>
        <dbReference type="SAM" id="MobiDB-lite"/>
    </source>
</evidence>
<comment type="caution">
    <text evidence="3">The sequence shown here is derived from an EMBL/GenBank/DDBJ whole genome shotgun (WGS) entry which is preliminary data.</text>
</comment>
<keyword evidence="2" id="KW-1133">Transmembrane helix</keyword>
<dbReference type="EMBL" id="JAYRBN010000114">
    <property type="protein sequence ID" value="KAL2723380.1"/>
    <property type="molecule type" value="Genomic_DNA"/>
</dbReference>
<keyword evidence="2" id="KW-0812">Transmembrane</keyword>
<sequence>MSSLVKTIIFVFCVTGSIVTGLNLRGSKCGQKFCTSVEYCSRFDTQCKPCSTICNPDDHNHQPEDCLKDCQEYVYDQRYALREELSQYEELRGEVDRLRILFSVTLTLTCLAIMVIVYLLIKTFVRCNKIGNAIHNVFSKKWVKKATNNNKVQDDIETGANNVNKHNGLKLSMPTISATISSSQETTNSNGTPNTTSTPLSRRHPSEDTTLDYAYDNPAMTPSPEAAQLRTKRESSNPFDNSFDRFKNRLKEITKKKG</sequence>
<dbReference type="AlphaFoldDB" id="A0ABD2AUL6"/>
<feature type="transmembrane region" description="Helical" evidence="2">
    <location>
        <begin position="6"/>
        <end position="24"/>
    </location>
</feature>
<reference evidence="3 4" key="1">
    <citation type="journal article" date="2024" name="Ann. Entomol. Soc. Am.">
        <title>Genomic analyses of the southern and eastern yellowjacket wasps (Hymenoptera: Vespidae) reveal evolutionary signatures of social life.</title>
        <authorList>
            <person name="Catto M.A."/>
            <person name="Caine P.B."/>
            <person name="Orr S.E."/>
            <person name="Hunt B.G."/>
            <person name="Goodisman M.A.D."/>
        </authorList>
    </citation>
    <scope>NUCLEOTIDE SEQUENCE [LARGE SCALE GENOMIC DNA]</scope>
    <source>
        <strain evidence="3">232</strain>
        <tissue evidence="3">Head and thorax</tissue>
    </source>
</reference>
<proteinExistence type="predicted"/>
<keyword evidence="4" id="KW-1185">Reference proteome</keyword>
<organism evidence="3 4">
    <name type="scientific">Vespula maculifrons</name>
    <name type="common">Eastern yellow jacket</name>
    <name type="synonym">Wasp</name>
    <dbReference type="NCBI Taxonomy" id="7453"/>
    <lineage>
        <taxon>Eukaryota</taxon>
        <taxon>Metazoa</taxon>
        <taxon>Ecdysozoa</taxon>
        <taxon>Arthropoda</taxon>
        <taxon>Hexapoda</taxon>
        <taxon>Insecta</taxon>
        <taxon>Pterygota</taxon>
        <taxon>Neoptera</taxon>
        <taxon>Endopterygota</taxon>
        <taxon>Hymenoptera</taxon>
        <taxon>Apocrita</taxon>
        <taxon>Aculeata</taxon>
        <taxon>Vespoidea</taxon>
        <taxon>Vespidae</taxon>
        <taxon>Vespinae</taxon>
        <taxon>Vespula</taxon>
    </lineage>
</organism>
<name>A0ABD2AUL6_VESMC</name>
<dbReference type="Proteomes" id="UP001607303">
    <property type="component" value="Unassembled WGS sequence"/>
</dbReference>
<evidence type="ECO:0000256" key="2">
    <source>
        <dbReference type="SAM" id="Phobius"/>
    </source>
</evidence>
<evidence type="ECO:0000313" key="4">
    <source>
        <dbReference type="Proteomes" id="UP001607303"/>
    </source>
</evidence>
<gene>
    <name evidence="3" type="ORF">V1477_019231</name>
</gene>
<protein>
    <submittedName>
        <fullName evidence="3">Protein grindelwald isoform X1</fullName>
    </submittedName>
</protein>
<keyword evidence="2" id="KW-0472">Membrane</keyword>
<evidence type="ECO:0000313" key="3">
    <source>
        <dbReference type="EMBL" id="KAL2723380.1"/>
    </source>
</evidence>
<accession>A0ABD2AUL6</accession>